<gene>
    <name evidence="2" type="ORF">F6J85_13860</name>
</gene>
<keyword evidence="3" id="KW-1185">Reference proteome</keyword>
<dbReference type="Proteomes" id="UP000325516">
    <property type="component" value="Chromosome"/>
</dbReference>
<feature type="region of interest" description="Disordered" evidence="1">
    <location>
        <begin position="91"/>
        <end position="118"/>
    </location>
</feature>
<dbReference type="EMBL" id="CP044232">
    <property type="protein sequence ID" value="QEW04067.1"/>
    <property type="molecule type" value="Genomic_DNA"/>
</dbReference>
<organism evidence="2 3">
    <name type="scientific">Microbacterium lushaniae</name>
    <dbReference type="NCBI Taxonomy" id="2614639"/>
    <lineage>
        <taxon>Bacteria</taxon>
        <taxon>Bacillati</taxon>
        <taxon>Actinomycetota</taxon>
        <taxon>Actinomycetes</taxon>
        <taxon>Micrococcales</taxon>
        <taxon>Microbacteriaceae</taxon>
        <taxon>Microbacterium</taxon>
    </lineage>
</organism>
<dbReference type="AlphaFoldDB" id="A0A5J6L6J1"/>
<sequence>MDRIHYAGDSILTGTDIARALLDYAQALAQVGSAATVEIPTIDEAGEPGRSDILVGPASQLISSSAQVAHEELVDEKLVDQLREKTRNLRRYGTPGTGAVVTEQDDPPAGEWSDYEGI</sequence>
<reference evidence="3" key="1">
    <citation type="submission" date="2019-09" db="EMBL/GenBank/DDBJ databases">
        <title>Mumia zhuanghuii sp. nov. isolated from the intestinal contents of plateau pika (Ochotona curzoniae) in the Qinghai-Tibet plateau of China.</title>
        <authorList>
            <person name="Tian Z."/>
        </authorList>
    </citation>
    <scope>NUCLEOTIDE SEQUENCE [LARGE SCALE GENOMIC DNA]</scope>
    <source>
        <strain evidence="3">L-031</strain>
    </source>
</reference>
<proteinExistence type="predicted"/>
<protein>
    <submittedName>
        <fullName evidence="2">Uncharacterized protein</fullName>
    </submittedName>
</protein>
<feature type="compositionally biased region" description="Acidic residues" evidence="1">
    <location>
        <begin position="103"/>
        <end position="118"/>
    </location>
</feature>
<dbReference type="RefSeq" id="WP_150925845.1">
    <property type="nucleotide sequence ID" value="NZ_CP044232.1"/>
</dbReference>
<evidence type="ECO:0000256" key="1">
    <source>
        <dbReference type="SAM" id="MobiDB-lite"/>
    </source>
</evidence>
<accession>A0A5J6L6J1</accession>
<evidence type="ECO:0000313" key="2">
    <source>
        <dbReference type="EMBL" id="QEW04067.1"/>
    </source>
</evidence>
<evidence type="ECO:0000313" key="3">
    <source>
        <dbReference type="Proteomes" id="UP000325516"/>
    </source>
</evidence>
<name>A0A5J6L6J1_9MICO</name>
<dbReference type="KEGG" id="mlz:F6J85_13860"/>